<feature type="transmembrane region" description="Helical" evidence="1">
    <location>
        <begin position="139"/>
        <end position="161"/>
    </location>
</feature>
<comment type="caution">
    <text evidence="2">The sequence shown here is derived from an EMBL/GenBank/DDBJ whole genome shotgun (WGS) entry which is preliminary data.</text>
</comment>
<proteinExistence type="predicted"/>
<dbReference type="Proteomes" id="UP000614469">
    <property type="component" value="Unassembled WGS sequence"/>
</dbReference>
<keyword evidence="1" id="KW-1133">Transmembrane helix</keyword>
<dbReference type="AlphaFoldDB" id="A0A8J6NNR5"/>
<protein>
    <submittedName>
        <fullName evidence="2">Uncharacterized protein</fullName>
    </submittedName>
</protein>
<evidence type="ECO:0000313" key="3">
    <source>
        <dbReference type="Proteomes" id="UP000614469"/>
    </source>
</evidence>
<accession>A0A8J6NNR5</accession>
<evidence type="ECO:0000256" key="1">
    <source>
        <dbReference type="SAM" id="Phobius"/>
    </source>
</evidence>
<evidence type="ECO:0000313" key="2">
    <source>
        <dbReference type="EMBL" id="MBC8336436.1"/>
    </source>
</evidence>
<feature type="transmembrane region" description="Helical" evidence="1">
    <location>
        <begin position="50"/>
        <end position="69"/>
    </location>
</feature>
<reference evidence="2 3" key="1">
    <citation type="submission" date="2020-08" db="EMBL/GenBank/DDBJ databases">
        <title>Bridging the membrane lipid divide: bacteria of the FCB group superphylum have the potential to synthesize archaeal ether lipids.</title>
        <authorList>
            <person name="Villanueva L."/>
            <person name="Von Meijenfeldt F.A.B."/>
            <person name="Westbye A.B."/>
            <person name="Yadav S."/>
            <person name="Hopmans E.C."/>
            <person name="Dutilh B.E."/>
            <person name="Sinninghe Damste J.S."/>
        </authorList>
    </citation>
    <scope>NUCLEOTIDE SEQUENCE [LARGE SCALE GENOMIC DNA]</scope>
    <source>
        <strain evidence="2">NIOZ-UU36</strain>
    </source>
</reference>
<feature type="transmembrane region" description="Helical" evidence="1">
    <location>
        <begin position="75"/>
        <end position="92"/>
    </location>
</feature>
<organism evidence="2 3">
    <name type="scientific">Candidatus Desulfolinea nitratireducens</name>
    <dbReference type="NCBI Taxonomy" id="2841698"/>
    <lineage>
        <taxon>Bacteria</taxon>
        <taxon>Bacillati</taxon>
        <taxon>Chloroflexota</taxon>
        <taxon>Anaerolineae</taxon>
        <taxon>Anaerolineales</taxon>
        <taxon>Anaerolineales incertae sedis</taxon>
        <taxon>Candidatus Desulfolinea</taxon>
    </lineage>
</organism>
<gene>
    <name evidence="2" type="ORF">H8E29_14315</name>
</gene>
<keyword evidence="1" id="KW-0812">Transmembrane</keyword>
<keyword evidence="1" id="KW-0472">Membrane</keyword>
<feature type="transmembrane region" description="Helical" evidence="1">
    <location>
        <begin position="113"/>
        <end position="133"/>
    </location>
</feature>
<sequence length="163" mass="18042">MSTIALIINLLLGIGSLAWGYYDGGNPDLAFAILGLGLLWGWSIWRRRRWFSAIGLTATTLAAAAGLWINLPFGWMLVGGVGGLLAYDLSSFSNRLRYAAQGEDSKRLERTHLARLGLLIVLTLIFSSIAMSWQSAFSFEWAIFLGLASVWGMSLLVRWMIRN</sequence>
<dbReference type="EMBL" id="JACNJN010000161">
    <property type="protein sequence ID" value="MBC8336436.1"/>
    <property type="molecule type" value="Genomic_DNA"/>
</dbReference>
<name>A0A8J6NNR5_9CHLR</name>
<feature type="transmembrane region" description="Helical" evidence="1">
    <location>
        <begin position="28"/>
        <end position="45"/>
    </location>
</feature>